<keyword evidence="3" id="KW-1185">Reference proteome</keyword>
<protein>
    <submittedName>
        <fullName evidence="2">Uncharacterized protein</fullName>
    </submittedName>
</protein>
<reference evidence="2 3" key="1">
    <citation type="journal article" date="2023" name="Life. Sci Alliance">
        <title>Evolutionary insights into 3D genome organization and epigenetic landscape of Vigna mungo.</title>
        <authorList>
            <person name="Junaid A."/>
            <person name="Singh B."/>
            <person name="Bhatia S."/>
        </authorList>
    </citation>
    <scope>NUCLEOTIDE SEQUENCE [LARGE SCALE GENOMIC DNA]</scope>
    <source>
        <strain evidence="2">Urdbean</strain>
    </source>
</reference>
<feature type="transmembrane region" description="Helical" evidence="1">
    <location>
        <begin position="114"/>
        <end position="132"/>
    </location>
</feature>
<keyword evidence="1" id="KW-0812">Transmembrane</keyword>
<dbReference type="AlphaFoldDB" id="A0AAQ3NT43"/>
<feature type="transmembrane region" description="Helical" evidence="1">
    <location>
        <begin position="402"/>
        <end position="423"/>
    </location>
</feature>
<keyword evidence="1" id="KW-1133">Transmembrane helix</keyword>
<evidence type="ECO:0000313" key="3">
    <source>
        <dbReference type="Proteomes" id="UP001374535"/>
    </source>
</evidence>
<feature type="transmembrane region" description="Helical" evidence="1">
    <location>
        <begin position="152"/>
        <end position="179"/>
    </location>
</feature>
<gene>
    <name evidence="2" type="ORF">V8G54_012441</name>
</gene>
<dbReference type="Proteomes" id="UP001374535">
    <property type="component" value="Chromosome 4"/>
</dbReference>
<proteinExistence type="predicted"/>
<keyword evidence="1" id="KW-0472">Membrane</keyword>
<accession>A0AAQ3NT43</accession>
<dbReference type="GO" id="GO:0005886">
    <property type="term" value="C:plasma membrane"/>
    <property type="evidence" value="ECO:0007669"/>
    <property type="project" value="TreeGrafter"/>
</dbReference>
<organism evidence="2 3">
    <name type="scientific">Vigna mungo</name>
    <name type="common">Black gram</name>
    <name type="synonym">Phaseolus mungo</name>
    <dbReference type="NCBI Taxonomy" id="3915"/>
    <lineage>
        <taxon>Eukaryota</taxon>
        <taxon>Viridiplantae</taxon>
        <taxon>Streptophyta</taxon>
        <taxon>Embryophyta</taxon>
        <taxon>Tracheophyta</taxon>
        <taxon>Spermatophyta</taxon>
        <taxon>Magnoliopsida</taxon>
        <taxon>eudicotyledons</taxon>
        <taxon>Gunneridae</taxon>
        <taxon>Pentapetalae</taxon>
        <taxon>rosids</taxon>
        <taxon>fabids</taxon>
        <taxon>Fabales</taxon>
        <taxon>Fabaceae</taxon>
        <taxon>Papilionoideae</taxon>
        <taxon>50 kb inversion clade</taxon>
        <taxon>NPAAA clade</taxon>
        <taxon>indigoferoid/millettioid clade</taxon>
        <taxon>Phaseoleae</taxon>
        <taxon>Vigna</taxon>
    </lineage>
</organism>
<evidence type="ECO:0000256" key="1">
    <source>
        <dbReference type="SAM" id="Phobius"/>
    </source>
</evidence>
<dbReference type="PANTHER" id="PTHR12741:SF7">
    <property type="entry name" value="CALLOSE SYNTHASE 12"/>
    <property type="match status" value="1"/>
</dbReference>
<sequence>MEPCDSWPVEEALLRLEDVNANHVSSCRVTLRRRQTSFLSKTSLDEDAAMPKLDEERRPWLGGIPGVWWRSHGDCWHRPRVPAEGLGRAKSGRRRGAPSGVTPRGSRNWIFQQFSTLVIQILILVLLLPLVLRAFTLQMDKLTSKYHREDTLMVVSSSISLVINLHNLIFCNALIIYFLPSRHDPKWKFSGCYGLAILNAYLDSLGLPNFRKGCNFAAVAATILSTTSSSLCPFSFWGFDSHPSSVAGASGHDDGPFNIIPLHNLLTDHPSLRFPEVRAAVAALRAVGDLRRPPFGQWQQNMGLLNWLALVFGFQRDNVRNQREHLVLNLVNAQMRLTSSSDNIDTLDASVLWRFRKKLLKDYGAWCPRFLSLLDVGMQYRLVSRETIGLGVRMMLKCVVAVAWIVVFDVFYAWIVVFGVFYARIWTRRNQDRQWSPVANDRVEFCGGNKLEDFREEGIISNKEFELLEMPENSWNVRVIRWPCFLLCNELLFDTPSGQRAVGDNDKRLYKKIWKSEYRRGDVIEAYDVVLSFRHHCMSKMKKNAT</sequence>
<dbReference type="EMBL" id="CP144697">
    <property type="protein sequence ID" value="WVZ14875.1"/>
    <property type="molecule type" value="Genomic_DNA"/>
</dbReference>
<evidence type="ECO:0000313" key="2">
    <source>
        <dbReference type="EMBL" id="WVZ14875.1"/>
    </source>
</evidence>
<name>A0AAQ3NT43_VIGMU</name>
<dbReference type="PANTHER" id="PTHR12741">
    <property type="entry name" value="LYST-INTERACTING PROTEIN LIP5 DOPAMINE RESPONSIVE PROTEIN DRG-1"/>
    <property type="match status" value="1"/>
</dbReference>
<dbReference type="GO" id="GO:0046527">
    <property type="term" value="F:glucosyltransferase activity"/>
    <property type="evidence" value="ECO:0007669"/>
    <property type="project" value="TreeGrafter"/>
</dbReference>